<evidence type="ECO:0000313" key="2">
    <source>
        <dbReference type="Proteomes" id="UP000199568"/>
    </source>
</evidence>
<sequence length="41" mass="4887">MKGILKFLSWKPSYSFWRKKDDLGHRLLANHIRITTIVRGC</sequence>
<name>A0A1I0GKN2_9FIRM</name>
<protein>
    <submittedName>
        <fullName evidence="1">Uncharacterized protein</fullName>
    </submittedName>
</protein>
<proteinExistence type="predicted"/>
<reference evidence="1 2" key="1">
    <citation type="submission" date="2016-10" db="EMBL/GenBank/DDBJ databases">
        <authorList>
            <person name="de Groot N.N."/>
        </authorList>
    </citation>
    <scope>NUCLEOTIDE SEQUENCE [LARGE SCALE GENOMIC DNA]</scope>
    <source>
        <strain evidence="1 2">DSM 18979</strain>
    </source>
</reference>
<accession>A0A1I0GKN2</accession>
<dbReference type="EMBL" id="FOHU01000021">
    <property type="protein sequence ID" value="SET70738.1"/>
    <property type="molecule type" value="Genomic_DNA"/>
</dbReference>
<dbReference type="RefSeq" id="WP_280140783.1">
    <property type="nucleotide sequence ID" value="NZ_FOHU01000021.1"/>
</dbReference>
<dbReference type="AlphaFoldDB" id="A0A1I0GKN2"/>
<evidence type="ECO:0000313" key="1">
    <source>
        <dbReference type="EMBL" id="SET70738.1"/>
    </source>
</evidence>
<keyword evidence="2" id="KW-1185">Reference proteome</keyword>
<gene>
    <name evidence="1" type="ORF">SAMN05660297_03229</name>
</gene>
<organism evidence="1 2">
    <name type="scientific">Natronincola peptidivorans</name>
    <dbReference type="NCBI Taxonomy" id="426128"/>
    <lineage>
        <taxon>Bacteria</taxon>
        <taxon>Bacillati</taxon>
        <taxon>Bacillota</taxon>
        <taxon>Clostridia</taxon>
        <taxon>Peptostreptococcales</taxon>
        <taxon>Natronincolaceae</taxon>
        <taxon>Natronincola</taxon>
    </lineage>
</organism>
<dbReference type="Proteomes" id="UP000199568">
    <property type="component" value="Unassembled WGS sequence"/>
</dbReference>